<dbReference type="SUPFAM" id="SSF53474">
    <property type="entry name" value="alpha/beta-Hydrolases"/>
    <property type="match status" value="1"/>
</dbReference>
<dbReference type="RefSeq" id="WP_157088990.1">
    <property type="nucleotide sequence ID" value="NZ_JAVDRD010000004.1"/>
</dbReference>
<dbReference type="Proteomes" id="UP001184150">
    <property type="component" value="Unassembled WGS sequence"/>
</dbReference>
<dbReference type="GO" id="GO:0016740">
    <property type="term" value="F:transferase activity"/>
    <property type="evidence" value="ECO:0007669"/>
    <property type="project" value="UniProtKB-KW"/>
</dbReference>
<sequence>MMQKYSTGIAAICAVLSMAAAPAQPDLARVDARAPAGSGRFPAVMEQAASFPGYTVFAPAHLATQSKLPVVLWANGGCMAYGNRYRTFLTEIASHGYLVISIGGIGPATIEGGSEEGMPPPPVSMTAPALSNYTQLTDALDWATAQNRDRKSALFAKVNTAAVAVMGHSCGGLQAIAAAADPRIKTTLVMNSGVWNKGTGGLPGAPVTKASLAKLHGSVLYIGGDASDGAHENSRDDFERITSIPAVWAYPDGVGHGGTYFEPGGGTFGSVVVNWLQWRLKGDRAAASLFSGPDCGLCRDTRWHIARKNLK</sequence>
<gene>
    <name evidence="3" type="ORF">J2792_001805</name>
</gene>
<protein>
    <submittedName>
        <fullName evidence="3">Dienelactone hydrolase</fullName>
    </submittedName>
</protein>
<dbReference type="Pfam" id="PF12740">
    <property type="entry name" value="PETase"/>
    <property type="match status" value="1"/>
</dbReference>
<keyword evidence="4" id="KW-1185">Reference proteome</keyword>
<dbReference type="InterPro" id="IPR041127">
    <property type="entry name" value="PET_hydrolase/cutinase-like"/>
</dbReference>
<dbReference type="InterPro" id="IPR029058">
    <property type="entry name" value="AB_hydrolase_fold"/>
</dbReference>
<proteinExistence type="predicted"/>
<accession>A0ABU1MKS3</accession>
<comment type="caution">
    <text evidence="3">The sequence shown here is derived from an EMBL/GenBank/DDBJ whole genome shotgun (WGS) entry which is preliminary data.</text>
</comment>
<feature type="domain" description="PET hydrolase/cutinase-like" evidence="2">
    <location>
        <begin position="131"/>
        <end position="190"/>
    </location>
</feature>
<evidence type="ECO:0000313" key="4">
    <source>
        <dbReference type="Proteomes" id="UP001184150"/>
    </source>
</evidence>
<evidence type="ECO:0000259" key="2">
    <source>
        <dbReference type="Pfam" id="PF12740"/>
    </source>
</evidence>
<keyword evidence="3" id="KW-0378">Hydrolase</keyword>
<feature type="signal peptide" evidence="1">
    <location>
        <begin position="1"/>
        <end position="23"/>
    </location>
</feature>
<reference evidence="3 4" key="1">
    <citation type="submission" date="2023-07" db="EMBL/GenBank/DDBJ databases">
        <title>Sorghum-associated microbial communities from plants grown in Nebraska, USA.</title>
        <authorList>
            <person name="Schachtman D."/>
        </authorList>
    </citation>
    <scope>NUCLEOTIDE SEQUENCE [LARGE SCALE GENOMIC DNA]</scope>
    <source>
        <strain evidence="3 4">DS1027</strain>
    </source>
</reference>
<evidence type="ECO:0000313" key="3">
    <source>
        <dbReference type="EMBL" id="MDR6510933.1"/>
    </source>
</evidence>
<name>A0ABU1MKS3_9SPHN</name>
<keyword evidence="3" id="KW-0808">Transferase</keyword>
<dbReference type="GO" id="GO:0016787">
    <property type="term" value="F:hydrolase activity"/>
    <property type="evidence" value="ECO:0007669"/>
    <property type="project" value="UniProtKB-KW"/>
</dbReference>
<dbReference type="PANTHER" id="PTHR33428">
    <property type="entry name" value="CHLOROPHYLLASE-2, CHLOROPLASTIC"/>
    <property type="match status" value="1"/>
</dbReference>
<evidence type="ECO:0000256" key="1">
    <source>
        <dbReference type="SAM" id="SignalP"/>
    </source>
</evidence>
<dbReference type="EMBL" id="JAVDRD010000004">
    <property type="protein sequence ID" value="MDR6510933.1"/>
    <property type="molecule type" value="Genomic_DNA"/>
</dbReference>
<organism evidence="3 4">
    <name type="scientific">Novosphingobium capsulatum</name>
    <dbReference type="NCBI Taxonomy" id="13688"/>
    <lineage>
        <taxon>Bacteria</taxon>
        <taxon>Pseudomonadati</taxon>
        <taxon>Pseudomonadota</taxon>
        <taxon>Alphaproteobacteria</taxon>
        <taxon>Sphingomonadales</taxon>
        <taxon>Sphingomonadaceae</taxon>
        <taxon>Novosphingobium</taxon>
    </lineage>
</organism>
<dbReference type="PANTHER" id="PTHR33428:SF14">
    <property type="entry name" value="CARBOXYLESTERASE TYPE B DOMAIN-CONTAINING PROTEIN"/>
    <property type="match status" value="1"/>
</dbReference>
<keyword evidence="1" id="KW-0732">Signal</keyword>
<feature type="chain" id="PRO_5046235355" evidence="1">
    <location>
        <begin position="24"/>
        <end position="311"/>
    </location>
</feature>
<dbReference type="Gene3D" id="3.40.50.1820">
    <property type="entry name" value="alpha/beta hydrolase"/>
    <property type="match status" value="1"/>
</dbReference>